<dbReference type="RefSeq" id="WP_147741462.1">
    <property type="nucleotide sequence ID" value="NZ_VRUR01000001.1"/>
</dbReference>
<dbReference type="AlphaFoldDB" id="A0A5C8V8L6"/>
<dbReference type="Proteomes" id="UP000321456">
    <property type="component" value="Unassembled WGS sequence"/>
</dbReference>
<keyword evidence="1" id="KW-0732">Signal</keyword>
<protein>
    <submittedName>
        <fullName evidence="2">Uncharacterized protein</fullName>
    </submittedName>
</protein>
<sequence>MKSKTIFYSVFLLILSIQFSIAQNQKKNTVISKNYCTEIGRFDLLIDNDEVAGSYLLIHKNALGGVWGRLKDNVMTGRWHDADGKGDIIITFNNNFSFFTADYRSDDVPEKWYKDSWHGSLRPNENASFEFNNKTYTCE</sequence>
<dbReference type="EMBL" id="VRUR01000001">
    <property type="protein sequence ID" value="TXN37489.1"/>
    <property type="molecule type" value="Genomic_DNA"/>
</dbReference>
<proteinExistence type="predicted"/>
<reference evidence="2 3" key="1">
    <citation type="submission" date="2019-08" db="EMBL/GenBank/DDBJ databases">
        <title>Professor.</title>
        <authorList>
            <person name="Park J.S."/>
        </authorList>
    </citation>
    <scope>NUCLEOTIDE SEQUENCE [LARGE SCALE GENOMIC DNA]</scope>
    <source>
        <strain evidence="2 3">176CP5-101</strain>
    </source>
</reference>
<name>A0A5C8V8L6_9FLAO</name>
<organism evidence="2 3">
    <name type="scientific">Flagellimonas hymeniacidonis</name>
    <dbReference type="NCBI Taxonomy" id="2603628"/>
    <lineage>
        <taxon>Bacteria</taxon>
        <taxon>Pseudomonadati</taxon>
        <taxon>Bacteroidota</taxon>
        <taxon>Flavobacteriia</taxon>
        <taxon>Flavobacteriales</taxon>
        <taxon>Flavobacteriaceae</taxon>
        <taxon>Flagellimonas</taxon>
    </lineage>
</organism>
<evidence type="ECO:0000313" key="3">
    <source>
        <dbReference type="Proteomes" id="UP000321456"/>
    </source>
</evidence>
<feature type="signal peptide" evidence="1">
    <location>
        <begin position="1"/>
        <end position="22"/>
    </location>
</feature>
<gene>
    <name evidence="2" type="ORF">FVB32_04165</name>
</gene>
<comment type="caution">
    <text evidence="2">The sequence shown here is derived from an EMBL/GenBank/DDBJ whole genome shotgun (WGS) entry which is preliminary data.</text>
</comment>
<evidence type="ECO:0000256" key="1">
    <source>
        <dbReference type="SAM" id="SignalP"/>
    </source>
</evidence>
<evidence type="ECO:0000313" key="2">
    <source>
        <dbReference type="EMBL" id="TXN37489.1"/>
    </source>
</evidence>
<feature type="chain" id="PRO_5022937630" evidence="1">
    <location>
        <begin position="23"/>
        <end position="139"/>
    </location>
</feature>
<accession>A0A5C8V8L6</accession>
<keyword evidence="3" id="KW-1185">Reference proteome</keyword>